<reference evidence="1" key="6">
    <citation type="submission" date="2004-03" db="EMBL/GenBank/DDBJ databases">
        <authorList>
            <person name="Arakawa T."/>
            <person name="Carninci P."/>
            <person name="Fukuda S."/>
            <person name="Hashizume W."/>
            <person name="Hayashida K."/>
            <person name="Hori F."/>
            <person name="Iida J."/>
            <person name="Imamura K."/>
            <person name="Imotani K."/>
            <person name="Itoh M."/>
            <person name="Kanagawa S."/>
            <person name="Kawai J."/>
            <person name="Kojima M."/>
            <person name="Konno H."/>
            <person name="Murata M."/>
            <person name="Nakamura M."/>
            <person name="Ninomiya N."/>
            <person name="Nishiyori H."/>
            <person name="Nomura K."/>
            <person name="Ohno M."/>
            <person name="Sakazume N."/>
            <person name="Sano H."/>
            <person name="Sasaki D."/>
            <person name="Shibata K."/>
            <person name="Shiraki T."/>
            <person name="Tagami M."/>
            <person name="Tagami Y."/>
            <person name="Waki K."/>
            <person name="Watahiki A."/>
            <person name="Muramatsu M."/>
            <person name="Hayashizaki Y."/>
        </authorList>
    </citation>
    <scope>NUCLEOTIDE SEQUENCE</scope>
    <source>
        <strain evidence="1">C57BL/6J</strain>
        <tissue evidence="1">Sympathetic ganglion</tissue>
    </source>
</reference>
<proteinExistence type="evidence at transcript level"/>
<protein>
    <submittedName>
        <fullName evidence="1">Uncharacterized protein</fullName>
    </submittedName>
</protein>
<reference evidence="1" key="4">
    <citation type="journal article" date="2001" name="Nature">
        <title>Functional annotation of a full-length mouse cDNA collection.</title>
        <authorList>
            <consortium name="The RIKEN Genome Exploration Research Group Phase II Team and the FANTOM Consortium"/>
        </authorList>
    </citation>
    <scope>NUCLEOTIDE SEQUENCE</scope>
    <source>
        <strain evidence="1">C57BL/6J</strain>
        <tissue evidence="1">Sympathetic ganglion</tissue>
    </source>
</reference>
<dbReference type="AlphaFoldDB" id="Q3UF90"/>
<organism evidence="1">
    <name type="scientific">Mus musculus</name>
    <name type="common">Mouse</name>
    <dbReference type="NCBI Taxonomy" id="10090"/>
    <lineage>
        <taxon>Eukaryota</taxon>
        <taxon>Metazoa</taxon>
        <taxon>Chordata</taxon>
        <taxon>Craniata</taxon>
        <taxon>Vertebrata</taxon>
        <taxon>Euteleostomi</taxon>
        <taxon>Mammalia</taxon>
        <taxon>Eutheria</taxon>
        <taxon>Euarchontoglires</taxon>
        <taxon>Glires</taxon>
        <taxon>Rodentia</taxon>
        <taxon>Myomorpha</taxon>
        <taxon>Muroidea</taxon>
        <taxon>Muridae</taxon>
        <taxon>Murinae</taxon>
        <taxon>Mus</taxon>
        <taxon>Mus</taxon>
    </lineage>
</organism>
<reference evidence="1" key="3">
    <citation type="journal article" date="2000" name="Genome Res.">
        <title>RIKEN integrated sequence analysis (RISA) system--384-format sequencing pipeline with 384 multicapillary sequencer.</title>
        <authorList>
            <person name="Shibata K."/>
            <person name="Itoh M."/>
            <person name="Aizawa K."/>
            <person name="Nagaoka S."/>
            <person name="Sasaki N."/>
            <person name="Carninci P."/>
            <person name="Konno H."/>
            <person name="Akiyama J."/>
            <person name="Nishi K."/>
            <person name="Kitsunai T."/>
            <person name="Tashiro H."/>
            <person name="Itoh M."/>
            <person name="Sumi N."/>
            <person name="Ishii Y."/>
            <person name="Nakamura S."/>
            <person name="Hazama M."/>
            <person name="Nishine T."/>
            <person name="Harada A."/>
            <person name="Yamamoto R."/>
            <person name="Matsumoto H."/>
            <person name="Sakaguchi S."/>
            <person name="Ikegami T."/>
            <person name="Kashiwagi K."/>
            <person name="Fujiwake S."/>
            <person name="Inoue K."/>
            <person name="Togawa Y."/>
            <person name="Izawa M."/>
            <person name="Ohara E."/>
            <person name="Watahiki M."/>
            <person name="Yoneda Y."/>
            <person name="Ishikawa T."/>
            <person name="Ozawa K."/>
            <person name="Tanaka T."/>
            <person name="Matsuura S."/>
            <person name="Kawai J."/>
            <person name="Okazaki Y."/>
            <person name="Muramatsu M."/>
            <person name="Inoue Y."/>
            <person name="Kira A."/>
            <person name="Hayashizaki Y."/>
        </authorList>
    </citation>
    <scope>NUCLEOTIDE SEQUENCE</scope>
    <source>
        <strain evidence="1">C57BL/6J</strain>
        <tissue evidence="1">Sympathetic ganglion</tissue>
    </source>
</reference>
<name>Q3UF90_MOUSE</name>
<evidence type="ECO:0000313" key="1">
    <source>
        <dbReference type="EMBL" id="BAE28671.1"/>
    </source>
</evidence>
<reference evidence="1" key="7">
    <citation type="journal article" date="2005" name="Science">
        <title>The Transcriptional Landscape of the Mammalian Genome.</title>
        <authorList>
            <consortium name="The FANTOM Consortium"/>
            <consortium name="Riken Genome Exploration Research Group and Genome Science Group (Genome Network Project Core Group)"/>
        </authorList>
    </citation>
    <scope>NUCLEOTIDE SEQUENCE</scope>
    <source>
        <strain evidence="1">C57BL/6J</strain>
        <tissue evidence="1">Sympathetic ganglion</tissue>
    </source>
</reference>
<dbReference type="EMBL" id="AK148825">
    <property type="protein sequence ID" value="BAE28671.1"/>
    <property type="molecule type" value="mRNA"/>
</dbReference>
<reference evidence="1" key="8">
    <citation type="journal article" date="2005" name="Science">
        <title>Antisense Transcription in the Mammalian Transcriptome.</title>
        <authorList>
            <consortium name="RIKEN Genome Exploration Research Group and Genome Science Group (Genome Network Project Core Group) and the FANTOM Consortium"/>
        </authorList>
    </citation>
    <scope>NUCLEOTIDE SEQUENCE</scope>
    <source>
        <strain evidence="1">C57BL/6J</strain>
        <tissue evidence="1">Sympathetic ganglion</tissue>
    </source>
</reference>
<reference evidence="1" key="5">
    <citation type="journal article" date="2002" name="Nature">
        <title>Analysis of the mouse transcriptome based on functional annotation of 60,770 full-length cDNAs.</title>
        <authorList>
            <consortium name="The FANTOM Consortium and the RIKEN Genome Exploration Research Group Phase I and II Team"/>
        </authorList>
    </citation>
    <scope>NUCLEOTIDE SEQUENCE</scope>
    <source>
        <strain evidence="1">C57BL/6J</strain>
        <tissue evidence="1">Sympathetic ganglion</tissue>
    </source>
</reference>
<reference evidence="1" key="2">
    <citation type="journal article" date="2000" name="Genome Res.">
        <title>Normalization and subtraction of cap-trapper-selected cDNAs to prepare full-length cDNA libraries for rapid discovery of new genes.</title>
        <authorList>
            <person name="Carninci P."/>
            <person name="Shibata Y."/>
            <person name="Hayatsu N."/>
            <person name="Sugahara Y."/>
            <person name="Shibata K."/>
            <person name="Itoh M."/>
            <person name="Konno H."/>
            <person name="Okazaki Y."/>
            <person name="Muramatsu M."/>
            <person name="Hayashizaki Y."/>
        </authorList>
    </citation>
    <scope>NUCLEOTIDE SEQUENCE</scope>
    <source>
        <strain evidence="1">C57BL/6J</strain>
        <tissue evidence="1">Sympathetic ganglion</tissue>
    </source>
</reference>
<accession>Q3UF90</accession>
<reference evidence="1" key="1">
    <citation type="journal article" date="1999" name="Methods Enzymol.">
        <title>High-efficiency full-length cDNA cloning.</title>
        <authorList>
            <person name="Carninci P."/>
            <person name="Hayashizaki Y."/>
        </authorList>
    </citation>
    <scope>NUCLEOTIDE SEQUENCE</scope>
    <source>
        <strain evidence="1">C57BL/6J</strain>
        <tissue evidence="1">Sympathetic ganglion</tissue>
    </source>
</reference>
<sequence length="171" mass="20378">MQIKTTQRFHLTPVRMARIKNSGDNRCWLGYRERGTLLHCWWDCKLVQPLWKSVWQFLRKLDIVQMLDPAIPLLGMYPKDIPNGNKDTCSTVFIAALFIIARSWKEPRCPSTEEWIQKMWCIYTMEYYSALKNNEFMKFLGRWMYLEAIILNEVTQSQKKSLDMHSLISGY</sequence>